<dbReference type="Pfam" id="PF01609">
    <property type="entry name" value="DDE_Tnp_1"/>
    <property type="match status" value="1"/>
</dbReference>
<dbReference type="AlphaFoldDB" id="A0A923KQZ7"/>
<dbReference type="Proteomes" id="UP000616595">
    <property type="component" value="Unassembled WGS sequence"/>
</dbReference>
<reference evidence="2" key="2">
    <citation type="submission" date="2020-10" db="EMBL/GenBank/DDBJ databases">
        <title>Comparative genomics of the Acetobacterium genus.</title>
        <authorList>
            <person name="Marshall C."/>
            <person name="May H."/>
            <person name="Norman S."/>
        </authorList>
    </citation>
    <scope>NUCLEOTIDE SEQUENCE</scope>
    <source>
        <strain evidence="2">DER-2019</strain>
    </source>
</reference>
<proteinExistence type="predicted"/>
<dbReference type="SUPFAM" id="SSF53098">
    <property type="entry name" value="Ribonuclease H-like"/>
    <property type="match status" value="1"/>
</dbReference>
<evidence type="ECO:0000313" key="3">
    <source>
        <dbReference type="Proteomes" id="UP000616595"/>
    </source>
</evidence>
<dbReference type="InterPro" id="IPR047654">
    <property type="entry name" value="IS1634_transpos"/>
</dbReference>
<dbReference type="PANTHER" id="PTHR34614">
    <property type="match status" value="1"/>
</dbReference>
<protein>
    <submittedName>
        <fullName evidence="2">IS1634 family transposase</fullName>
    </submittedName>
</protein>
<dbReference type="NCBIfam" id="NF033559">
    <property type="entry name" value="transpos_IS1634"/>
    <property type="match status" value="1"/>
</dbReference>
<accession>A0A923KQZ7</accession>
<dbReference type="GO" id="GO:0006313">
    <property type="term" value="P:DNA transposition"/>
    <property type="evidence" value="ECO:0007669"/>
    <property type="project" value="InterPro"/>
</dbReference>
<dbReference type="RefSeq" id="WP_148567095.1">
    <property type="nucleotide sequence ID" value="NZ_RXYA01000007.1"/>
</dbReference>
<name>A0A923KQZ7_9FIRM</name>
<dbReference type="EMBL" id="WJBD01000022">
    <property type="protein sequence ID" value="MBC3889654.1"/>
    <property type="molecule type" value="Genomic_DNA"/>
</dbReference>
<sequence>MRLKVTKSKNAASLYVIKSVYNSKTQSNSSKIVEKLGTEIELREKLNGADPYQWAKEYIKTLNEKEKEQTREILVPFKPSKLIDKGETRSFNGGYLFLQKIYHELKLDKICKDISQKYKFDFNLNAILSRLIYGRVIFPSSKLATYTLSKKFIEQPNFDLHQIYRALEVLAKETDFIQSSLYENSLKISKRNTGVLFYDCTNYFFEIEQGDGKKQYGPSKEHRPNPIIQMGLFMDGDGIPLAFSINRGNMNEQLTLKPLEKKIISDFELSKFIVCTDAGLASEANRKFNDKDGRAFITTQSIKKLKAHLKKWALDAQGWKLSGSNKTYDISKLDELMDKATPEEKARIISKVFYKERWIKENDFEQRLIVTYSIKYRDYQRKIRNSQIERAQKIIENTPTKIKKCNANDYKRFIHKTSYTPDGEIAEKERYRIDQAIIQKEETFDGFYGVCTNLEDAVSEIIKVNHRRWEIEECFRIMKSEFKARPVYLSNDDRIEAHFTTCFISLIIYRLLEKRLNEEFTCCEIISGLRDMDFFEIKGEGYVPTYTRTNFTDALHEALGFRTDYQIVSTQNMKKIFKDTKK</sequence>
<keyword evidence="3" id="KW-1185">Reference proteome</keyword>
<reference evidence="2" key="1">
    <citation type="submission" date="2019-10" db="EMBL/GenBank/DDBJ databases">
        <authorList>
            <person name="Ross D.E."/>
            <person name="Gulliver D."/>
        </authorList>
    </citation>
    <scope>NUCLEOTIDE SEQUENCE</scope>
    <source>
        <strain evidence="2">DER-2019</strain>
    </source>
</reference>
<evidence type="ECO:0000259" key="1">
    <source>
        <dbReference type="Pfam" id="PF01609"/>
    </source>
</evidence>
<dbReference type="InterPro" id="IPR012337">
    <property type="entry name" value="RNaseH-like_sf"/>
</dbReference>
<dbReference type="PANTHER" id="PTHR34614:SF2">
    <property type="entry name" value="TRANSPOSASE IS4-LIKE DOMAIN-CONTAINING PROTEIN"/>
    <property type="match status" value="1"/>
</dbReference>
<dbReference type="GO" id="GO:0003677">
    <property type="term" value="F:DNA binding"/>
    <property type="evidence" value="ECO:0007669"/>
    <property type="project" value="InterPro"/>
</dbReference>
<dbReference type="InterPro" id="IPR002559">
    <property type="entry name" value="Transposase_11"/>
</dbReference>
<comment type="caution">
    <text evidence="2">The sequence shown here is derived from an EMBL/GenBank/DDBJ whole genome shotgun (WGS) entry which is preliminary data.</text>
</comment>
<dbReference type="GO" id="GO:0004803">
    <property type="term" value="F:transposase activity"/>
    <property type="evidence" value="ECO:0007669"/>
    <property type="project" value="InterPro"/>
</dbReference>
<feature type="domain" description="Transposase IS4-like" evidence="1">
    <location>
        <begin position="212"/>
        <end position="507"/>
    </location>
</feature>
<dbReference type="OrthoDB" id="9767746at2"/>
<evidence type="ECO:0000313" key="2">
    <source>
        <dbReference type="EMBL" id="MBC3889654.1"/>
    </source>
</evidence>
<organism evidence="2 3">
    <name type="scientific">Acetobacterium paludosum</name>
    <dbReference type="NCBI Taxonomy" id="52693"/>
    <lineage>
        <taxon>Bacteria</taxon>
        <taxon>Bacillati</taxon>
        <taxon>Bacillota</taxon>
        <taxon>Clostridia</taxon>
        <taxon>Eubacteriales</taxon>
        <taxon>Eubacteriaceae</taxon>
        <taxon>Acetobacterium</taxon>
    </lineage>
</organism>
<gene>
    <name evidence="2" type="ORF">GH810_15195</name>
</gene>